<comment type="function">
    <text evidence="4">Component of the ribosome.</text>
</comment>
<dbReference type="InterPro" id="IPR050257">
    <property type="entry name" value="eL8/uL1-like"/>
</dbReference>
<sequence>MFENRTRNYGIGNDLQPKRDMTRFVKWPKYIKRQRQQAILMKRLKVPGVINQFTRTLDKHNATVLFNFLQKYSPEDKKQKKARLTALAKVEVEVKAEGKAEKTEKAAAPKAPRSVHFGLQEVTSHIESKRAKLVVIAHDVDPIELVLWLPTLCRKKGVPYVIVKGKARLGQIVHRKTTAVLCVNEVNPEDQKALSNLVNVGVENFNNRLTDALRTPGGGGFSNRHNVLVAKEEKRRIREEKKVKK</sequence>
<dbReference type="PANTHER" id="PTHR23105">
    <property type="entry name" value="RIBOSOMAL PROTEIN L7AE FAMILY MEMBER"/>
    <property type="match status" value="1"/>
</dbReference>
<evidence type="ECO:0000313" key="6">
    <source>
        <dbReference type="EMBL" id="NDV35108.1"/>
    </source>
</evidence>
<dbReference type="InterPro" id="IPR001921">
    <property type="entry name" value="Ribosomal_eL8_euk"/>
</dbReference>
<feature type="domain" description="Ribosomal protein eL8/eL30/eS12/Gadd45" evidence="5">
    <location>
        <begin position="110"/>
        <end position="194"/>
    </location>
</feature>
<dbReference type="GO" id="GO:0022625">
    <property type="term" value="C:cytosolic large ribosomal subunit"/>
    <property type="evidence" value="ECO:0007669"/>
    <property type="project" value="UniProtKB-UniRule"/>
</dbReference>
<evidence type="ECO:0000256" key="1">
    <source>
        <dbReference type="ARBA" id="ARBA00007337"/>
    </source>
</evidence>
<dbReference type="SUPFAM" id="SSF55315">
    <property type="entry name" value="L30e-like"/>
    <property type="match status" value="1"/>
</dbReference>
<dbReference type="Gene3D" id="3.30.1330.30">
    <property type="match status" value="1"/>
</dbReference>
<dbReference type="PRINTS" id="PR00882">
    <property type="entry name" value="RIBOSOMALL7A"/>
</dbReference>
<name>A0A6B2LEF0_9EUKA</name>
<dbReference type="GO" id="GO:0042254">
    <property type="term" value="P:ribosome biogenesis"/>
    <property type="evidence" value="ECO:0007669"/>
    <property type="project" value="InterPro"/>
</dbReference>
<keyword evidence="2 4" id="KW-0689">Ribosomal protein</keyword>
<dbReference type="AlphaFoldDB" id="A0A6B2LEF0"/>
<dbReference type="PROSITE" id="PS01082">
    <property type="entry name" value="RIBOSOMAL_L7AE"/>
    <property type="match status" value="1"/>
</dbReference>
<accession>A0A6B2LEF0</accession>
<evidence type="ECO:0000256" key="3">
    <source>
        <dbReference type="ARBA" id="ARBA00023274"/>
    </source>
</evidence>
<keyword evidence="3 4" id="KW-0687">Ribonucleoprotein</keyword>
<dbReference type="EMBL" id="GIBP01006139">
    <property type="protein sequence ID" value="NDV35108.1"/>
    <property type="molecule type" value="Transcribed_RNA"/>
</dbReference>
<dbReference type="InterPro" id="IPR004037">
    <property type="entry name" value="Ribosomal_eL8-like_CS"/>
</dbReference>
<evidence type="ECO:0000259" key="5">
    <source>
        <dbReference type="Pfam" id="PF01248"/>
    </source>
</evidence>
<protein>
    <recommendedName>
        <fullName evidence="4">60S ribosomal protein L7a</fullName>
    </recommendedName>
</protein>
<dbReference type="InterPro" id="IPR018492">
    <property type="entry name" value="Ribosomal_eL8/Nhp2"/>
</dbReference>
<reference evidence="6" key="1">
    <citation type="journal article" date="2020" name="J. Eukaryot. Microbiol.">
        <title>De novo Sequencing, Assembly and Annotation of the Transcriptome for the Free-Living Testate Amoeba Arcella intermedia.</title>
        <authorList>
            <person name="Ribeiro G.M."/>
            <person name="Porfirio-Sousa A.L."/>
            <person name="Maurer-Alcala X.X."/>
            <person name="Katz L.A."/>
            <person name="Lahr D.J.G."/>
        </authorList>
    </citation>
    <scope>NUCLEOTIDE SEQUENCE</scope>
</reference>
<comment type="similarity">
    <text evidence="1 4">Belongs to the eukaryotic ribosomal protein eL8 family.</text>
</comment>
<dbReference type="InterPro" id="IPR004038">
    <property type="entry name" value="Ribosomal_eL8/eL30/eS12/Gad45"/>
</dbReference>
<evidence type="ECO:0000256" key="4">
    <source>
        <dbReference type="RuleBase" id="RU367042"/>
    </source>
</evidence>
<dbReference type="InterPro" id="IPR029064">
    <property type="entry name" value="Ribosomal_eL30-like_sf"/>
</dbReference>
<dbReference type="Pfam" id="PF01248">
    <property type="entry name" value="Ribosomal_L7Ae"/>
    <property type="match status" value="1"/>
</dbReference>
<evidence type="ECO:0000256" key="2">
    <source>
        <dbReference type="ARBA" id="ARBA00022980"/>
    </source>
</evidence>
<dbReference type="PRINTS" id="PR00881">
    <property type="entry name" value="L7ARS6FAMILY"/>
</dbReference>
<proteinExistence type="inferred from homology"/>
<dbReference type="GO" id="GO:0003723">
    <property type="term" value="F:RNA binding"/>
    <property type="evidence" value="ECO:0007669"/>
    <property type="project" value="UniProtKB-UniRule"/>
</dbReference>
<organism evidence="6">
    <name type="scientific">Arcella intermedia</name>
    <dbReference type="NCBI Taxonomy" id="1963864"/>
    <lineage>
        <taxon>Eukaryota</taxon>
        <taxon>Amoebozoa</taxon>
        <taxon>Tubulinea</taxon>
        <taxon>Elardia</taxon>
        <taxon>Arcellinida</taxon>
        <taxon>Sphaerothecina</taxon>
        <taxon>Arcellidae</taxon>
        <taxon>Arcella</taxon>
    </lineage>
</organism>